<reference evidence="2 3" key="1">
    <citation type="journal article" date="2015" name="Int. J. Syst. Evol. Microbiol.">
        <title>Revisiting Corynebacterium glyciniphilum (ex Kubota et al., 1972) sp. nov., nom. rev., isolated from putrefied banana.</title>
        <authorList>
            <person name="Al-Dilaimi A."/>
            <person name="Bednarz H."/>
            <person name="Lomker A."/>
            <person name="Niehaus K."/>
            <person name="Kalinowski J."/>
            <person name="Ruckert C."/>
        </authorList>
    </citation>
    <scope>NUCLEOTIDE SEQUENCE [LARGE SCALE GENOMIC DNA]</scope>
    <source>
        <strain evidence="2">AJ 3170</strain>
    </source>
</reference>
<dbReference type="KEGG" id="cgy:CGLY_13090"/>
<keyword evidence="1" id="KW-0812">Transmembrane</keyword>
<evidence type="ECO:0000313" key="3">
    <source>
        <dbReference type="Proteomes" id="UP000023703"/>
    </source>
</evidence>
<keyword evidence="1" id="KW-1133">Transmembrane helix</keyword>
<evidence type="ECO:0000256" key="1">
    <source>
        <dbReference type="SAM" id="Phobius"/>
    </source>
</evidence>
<sequence>MAHFDLYQSLGLSRQISSADLAAEIDARLATTPTADAGMRDQLSTARAVLGDDSRRSLYDQRLDDPSAPEIDVASLRELAALDIGEQSAPAGATAPGKGAQFQQQAGATAKQVQDSFRQSKLLAIGITAVVTAVIVGLAGWALGLFGGGDDLKDAKSTANEMLGKGNSDDLRSWIQENSTYQDRDSVLSQLKLSGDGSFSGMDSLFGGSDLTAGEALAGDQLKMTTLGDIDKFYEMLDDEGYSREEADSLVRVGVVDGNDSYKGSVLMLERDGDYQIVDVQVF</sequence>
<dbReference type="eggNOG" id="ENOG5033YZR">
    <property type="taxonomic scope" value="Bacteria"/>
</dbReference>
<dbReference type="RefSeq" id="WP_052540197.1">
    <property type="nucleotide sequence ID" value="NZ_CP006842.1"/>
</dbReference>
<protein>
    <submittedName>
        <fullName evidence="2">Putative membrane protein</fullName>
    </submittedName>
</protein>
<feature type="transmembrane region" description="Helical" evidence="1">
    <location>
        <begin position="122"/>
        <end position="146"/>
    </location>
</feature>
<dbReference type="OrthoDB" id="4398434at2"/>
<name>X5DPD8_9CORY</name>
<accession>X5DPD8</accession>
<keyword evidence="3" id="KW-1185">Reference proteome</keyword>
<dbReference type="AlphaFoldDB" id="X5DPD8"/>
<dbReference type="HOGENOM" id="CLU_982516_0_0_11"/>
<dbReference type="STRING" id="1404245.CGLY_13090"/>
<dbReference type="Proteomes" id="UP000023703">
    <property type="component" value="Chromosome"/>
</dbReference>
<gene>
    <name evidence="2" type="ORF">CGLY_13090</name>
</gene>
<keyword evidence="1" id="KW-0472">Membrane</keyword>
<proteinExistence type="predicted"/>
<dbReference type="EMBL" id="CP006842">
    <property type="protein sequence ID" value="AHW65058.1"/>
    <property type="molecule type" value="Genomic_DNA"/>
</dbReference>
<evidence type="ECO:0000313" key="2">
    <source>
        <dbReference type="EMBL" id="AHW65058.1"/>
    </source>
</evidence>
<organism evidence="2 3">
    <name type="scientific">Corynebacterium glyciniphilum AJ 3170</name>
    <dbReference type="NCBI Taxonomy" id="1404245"/>
    <lineage>
        <taxon>Bacteria</taxon>
        <taxon>Bacillati</taxon>
        <taxon>Actinomycetota</taxon>
        <taxon>Actinomycetes</taxon>
        <taxon>Mycobacteriales</taxon>
        <taxon>Corynebacteriaceae</taxon>
        <taxon>Corynebacterium</taxon>
    </lineage>
</organism>